<sequence length="90" mass="9947">MQNYEPVKITRCSPPSPRKLSPEKMRATPSFRCCRHGGFTLTILHTMNNVCGLERGSANLSEEISFLSHSCSGDLLNLYNTGNKSVSSQN</sequence>
<protein>
    <submittedName>
        <fullName evidence="2">Uncharacterized protein</fullName>
    </submittedName>
</protein>
<proteinExistence type="predicted"/>
<gene>
    <name evidence="2" type="ORF">CEXT_536081</name>
</gene>
<evidence type="ECO:0000313" key="2">
    <source>
        <dbReference type="EMBL" id="GIY55307.1"/>
    </source>
</evidence>
<dbReference type="EMBL" id="BPLR01012630">
    <property type="protein sequence ID" value="GIY55307.1"/>
    <property type="molecule type" value="Genomic_DNA"/>
</dbReference>
<name>A0AAV4UC24_CAEEX</name>
<evidence type="ECO:0000313" key="3">
    <source>
        <dbReference type="Proteomes" id="UP001054945"/>
    </source>
</evidence>
<dbReference type="AlphaFoldDB" id="A0AAV4UC24"/>
<keyword evidence="3" id="KW-1185">Reference proteome</keyword>
<accession>A0AAV4UC24</accession>
<reference evidence="2 3" key="1">
    <citation type="submission" date="2021-06" db="EMBL/GenBank/DDBJ databases">
        <title>Caerostris extrusa draft genome.</title>
        <authorList>
            <person name="Kono N."/>
            <person name="Arakawa K."/>
        </authorList>
    </citation>
    <scope>NUCLEOTIDE SEQUENCE [LARGE SCALE GENOMIC DNA]</scope>
</reference>
<dbReference type="Proteomes" id="UP001054945">
    <property type="component" value="Unassembled WGS sequence"/>
</dbReference>
<comment type="caution">
    <text evidence="2">The sequence shown here is derived from an EMBL/GenBank/DDBJ whole genome shotgun (WGS) entry which is preliminary data.</text>
</comment>
<feature type="region of interest" description="Disordered" evidence="1">
    <location>
        <begin position="1"/>
        <end position="24"/>
    </location>
</feature>
<organism evidence="2 3">
    <name type="scientific">Caerostris extrusa</name>
    <name type="common">Bark spider</name>
    <name type="synonym">Caerostris bankana</name>
    <dbReference type="NCBI Taxonomy" id="172846"/>
    <lineage>
        <taxon>Eukaryota</taxon>
        <taxon>Metazoa</taxon>
        <taxon>Ecdysozoa</taxon>
        <taxon>Arthropoda</taxon>
        <taxon>Chelicerata</taxon>
        <taxon>Arachnida</taxon>
        <taxon>Araneae</taxon>
        <taxon>Araneomorphae</taxon>
        <taxon>Entelegynae</taxon>
        <taxon>Araneoidea</taxon>
        <taxon>Araneidae</taxon>
        <taxon>Caerostris</taxon>
    </lineage>
</organism>
<evidence type="ECO:0000256" key="1">
    <source>
        <dbReference type="SAM" id="MobiDB-lite"/>
    </source>
</evidence>